<dbReference type="GO" id="GO:0015288">
    <property type="term" value="F:porin activity"/>
    <property type="evidence" value="ECO:0007669"/>
    <property type="project" value="TreeGrafter"/>
</dbReference>
<evidence type="ECO:0000313" key="9">
    <source>
        <dbReference type="EMBL" id="AWI54143.1"/>
    </source>
</evidence>
<keyword evidence="7" id="KW-0998">Cell outer membrane</keyword>
<dbReference type="Pfam" id="PF02321">
    <property type="entry name" value="OEP"/>
    <property type="match status" value="1"/>
</dbReference>
<evidence type="ECO:0000256" key="6">
    <source>
        <dbReference type="ARBA" id="ARBA00023136"/>
    </source>
</evidence>
<feature type="chain" id="PRO_5016179031" evidence="8">
    <location>
        <begin position="19"/>
        <end position="437"/>
    </location>
</feature>
<evidence type="ECO:0000256" key="5">
    <source>
        <dbReference type="ARBA" id="ARBA00022692"/>
    </source>
</evidence>
<dbReference type="GO" id="GO:1990281">
    <property type="term" value="C:efflux pump complex"/>
    <property type="evidence" value="ECO:0007669"/>
    <property type="project" value="TreeGrafter"/>
</dbReference>
<keyword evidence="4" id="KW-1134">Transmembrane beta strand</keyword>
<keyword evidence="8" id="KW-0732">Signal</keyword>
<dbReference type="GO" id="GO:0009279">
    <property type="term" value="C:cell outer membrane"/>
    <property type="evidence" value="ECO:0007669"/>
    <property type="project" value="UniProtKB-SubCell"/>
</dbReference>
<evidence type="ECO:0000256" key="4">
    <source>
        <dbReference type="ARBA" id="ARBA00022452"/>
    </source>
</evidence>
<accession>A0A2U8FSV9</accession>
<dbReference type="InterPro" id="IPR003423">
    <property type="entry name" value="OMP_efflux"/>
</dbReference>
<keyword evidence="5" id="KW-0812">Transmembrane</keyword>
<organism evidence="9 10">
    <name type="scientific">Aquabacterium olei</name>
    <dbReference type="NCBI Taxonomy" id="1296669"/>
    <lineage>
        <taxon>Bacteria</taxon>
        <taxon>Pseudomonadati</taxon>
        <taxon>Pseudomonadota</taxon>
        <taxon>Betaproteobacteria</taxon>
        <taxon>Burkholderiales</taxon>
        <taxon>Aquabacterium</taxon>
    </lineage>
</organism>
<dbReference type="PANTHER" id="PTHR30026:SF20">
    <property type="entry name" value="OUTER MEMBRANE PROTEIN TOLC"/>
    <property type="match status" value="1"/>
</dbReference>
<dbReference type="SUPFAM" id="SSF56954">
    <property type="entry name" value="Outer membrane efflux proteins (OEP)"/>
    <property type="match status" value="1"/>
</dbReference>
<dbReference type="PANTHER" id="PTHR30026">
    <property type="entry name" value="OUTER MEMBRANE PROTEIN TOLC"/>
    <property type="match status" value="1"/>
</dbReference>
<evidence type="ECO:0000256" key="8">
    <source>
        <dbReference type="SAM" id="SignalP"/>
    </source>
</evidence>
<feature type="signal peptide" evidence="8">
    <location>
        <begin position="1"/>
        <end position="18"/>
    </location>
</feature>
<evidence type="ECO:0000313" key="10">
    <source>
        <dbReference type="Proteomes" id="UP000244892"/>
    </source>
</evidence>
<evidence type="ECO:0000256" key="3">
    <source>
        <dbReference type="ARBA" id="ARBA00022448"/>
    </source>
</evidence>
<dbReference type="InterPro" id="IPR051906">
    <property type="entry name" value="TolC-like"/>
</dbReference>
<dbReference type="OrthoDB" id="9772909at2"/>
<keyword evidence="3" id="KW-0813">Transport</keyword>
<keyword evidence="10" id="KW-1185">Reference proteome</keyword>
<comment type="subcellular location">
    <subcellularLocation>
        <location evidence="1">Cell outer membrane</location>
    </subcellularLocation>
</comment>
<keyword evidence="6" id="KW-0472">Membrane</keyword>
<evidence type="ECO:0000256" key="1">
    <source>
        <dbReference type="ARBA" id="ARBA00004442"/>
    </source>
</evidence>
<gene>
    <name evidence="9" type="ORF">DEH84_12485</name>
</gene>
<name>A0A2U8FSV9_9BURK</name>
<dbReference type="EMBL" id="CP029210">
    <property type="protein sequence ID" value="AWI54143.1"/>
    <property type="molecule type" value="Genomic_DNA"/>
</dbReference>
<protein>
    <submittedName>
        <fullName evidence="9">Transporter</fullName>
    </submittedName>
</protein>
<dbReference type="AlphaFoldDB" id="A0A2U8FSV9"/>
<comment type="similarity">
    <text evidence="2">Belongs to the outer membrane factor (OMF) (TC 1.B.17) family.</text>
</comment>
<reference evidence="9 10" key="1">
    <citation type="submission" date="2018-05" db="EMBL/GenBank/DDBJ databases">
        <title>complete genome sequence of Aquabacterium olei NBRC 110486.</title>
        <authorList>
            <person name="Tang B."/>
            <person name="Chang J."/>
            <person name="Zhang L."/>
            <person name="Yang H."/>
        </authorList>
    </citation>
    <scope>NUCLEOTIDE SEQUENCE [LARGE SCALE GENOMIC DNA]</scope>
    <source>
        <strain evidence="9 10">NBRC 110486</strain>
    </source>
</reference>
<evidence type="ECO:0000256" key="7">
    <source>
        <dbReference type="ARBA" id="ARBA00023237"/>
    </source>
</evidence>
<dbReference type="Gene3D" id="1.20.1600.10">
    <property type="entry name" value="Outer membrane efflux proteins (OEP)"/>
    <property type="match status" value="1"/>
</dbReference>
<dbReference type="GO" id="GO:0015562">
    <property type="term" value="F:efflux transmembrane transporter activity"/>
    <property type="evidence" value="ECO:0007669"/>
    <property type="project" value="InterPro"/>
</dbReference>
<proteinExistence type="inferred from homology"/>
<evidence type="ECO:0000256" key="2">
    <source>
        <dbReference type="ARBA" id="ARBA00007613"/>
    </source>
</evidence>
<dbReference type="KEGG" id="aon:DEH84_12485"/>
<sequence length="437" mass="47398">MAGLVSLCLLTTATTLRAQTPQTPDFLLSAAPPTTGDREAAERAQPLTLAELIQTVVAHNTELLAAQQARVGALAGVRTASAYANPRVEWQTGRNQARMPGTAAGNVQGWGVSQLIENPSARSARIDAADALARGSEHAIALTRNALISETRLRASEYQLRRAEATVSAENLALLEQVRERVQLRVRSGEAARYELIKADAEIVHARERLQTARLQAEQVLISLNRLAAGRLPARWTLTGSLEDGAPRPSLADLQQQADEGNPELRALQTEVDRAEAQLRGARASRLPGVEVRVGQTNEPEVRQSTVGLNLQVPLFDRRDGVIGEAAADLERLRGRMEGRRAELRQQVRLAWQSLEIATLRVQALSEGVVKDAEAALRVAQAAYQFGERGILDVLDAQRVLRSARADLLLARFQVQAASIELDTLAGRFATAPTPQP</sequence>
<dbReference type="Proteomes" id="UP000244892">
    <property type="component" value="Chromosome"/>
</dbReference>